<accession>A0AA37NZK6</accession>
<organism evidence="1 2">
    <name type="scientific">Colletotrichum spaethianum</name>
    <dbReference type="NCBI Taxonomy" id="700344"/>
    <lineage>
        <taxon>Eukaryota</taxon>
        <taxon>Fungi</taxon>
        <taxon>Dikarya</taxon>
        <taxon>Ascomycota</taxon>
        <taxon>Pezizomycotina</taxon>
        <taxon>Sordariomycetes</taxon>
        <taxon>Hypocreomycetidae</taxon>
        <taxon>Glomerellales</taxon>
        <taxon>Glomerellaceae</taxon>
        <taxon>Colletotrichum</taxon>
        <taxon>Colletotrichum spaethianum species complex</taxon>
    </lineage>
</organism>
<dbReference type="SUPFAM" id="SSF51445">
    <property type="entry name" value="(Trans)glycosidases"/>
    <property type="match status" value="1"/>
</dbReference>
<keyword evidence="2" id="KW-1185">Reference proteome</keyword>
<gene>
    <name evidence="1" type="ORF">ColSpa_02444</name>
</gene>
<dbReference type="Gene3D" id="3.20.20.80">
    <property type="entry name" value="Glycosidases"/>
    <property type="match status" value="1"/>
</dbReference>
<dbReference type="InterPro" id="IPR017853">
    <property type="entry name" value="GH"/>
</dbReference>
<proteinExistence type="predicted"/>
<dbReference type="AlphaFoldDB" id="A0AA37NZK6"/>
<protein>
    <submittedName>
        <fullName evidence="1">Uncharacterized protein</fullName>
    </submittedName>
</protein>
<dbReference type="RefSeq" id="XP_049124613.1">
    <property type="nucleotide sequence ID" value="XM_049268656.1"/>
</dbReference>
<name>A0AA37NZK6_9PEZI</name>
<dbReference type="Proteomes" id="UP001055115">
    <property type="component" value="Unassembled WGS sequence"/>
</dbReference>
<dbReference type="GeneID" id="73323246"/>
<sequence length="209" mass="23109">MPPLEDAIGKYNDACLDELDRVMFKLKDSNIKTIVSPHDSNSLLGDYRAHATALLTCIFSDIYHDTFGRDAFYVDQTAFDAYDARLSHILNYQGAHSGQVWKDWPEAIMSFNLQGDDAQGRLCGRATHLRDELGPDNPILVSTGGVGGDFSHGCTFVIAVTECPAVDAISVYRFASVPGNWDLVLDGWLDQANDKLVYLEEWGIDSSNL</sequence>
<evidence type="ECO:0000313" key="1">
    <source>
        <dbReference type="EMBL" id="GKT42263.1"/>
    </source>
</evidence>
<evidence type="ECO:0000313" key="2">
    <source>
        <dbReference type="Proteomes" id="UP001055115"/>
    </source>
</evidence>
<comment type="caution">
    <text evidence="1">The sequence shown here is derived from an EMBL/GenBank/DDBJ whole genome shotgun (WGS) entry which is preliminary data.</text>
</comment>
<dbReference type="EMBL" id="BQXU01000004">
    <property type="protein sequence ID" value="GKT42263.1"/>
    <property type="molecule type" value="Genomic_DNA"/>
</dbReference>
<reference evidence="1 2" key="1">
    <citation type="submission" date="2022-03" db="EMBL/GenBank/DDBJ databases">
        <title>Genome data of Colletotrichum spp.</title>
        <authorList>
            <person name="Utami Y.D."/>
            <person name="Hiruma K."/>
        </authorList>
    </citation>
    <scope>NUCLEOTIDE SEQUENCE [LARGE SCALE GENOMIC DNA]</scope>
    <source>
        <strain evidence="1 2">MAFF 239500</strain>
    </source>
</reference>